<gene>
    <name evidence="5" type="ordered locus">Sulac_3131</name>
</gene>
<dbReference type="PANTHER" id="PTHR30435:SF19">
    <property type="entry name" value="FLAGELLAR BASAL-BODY ROD PROTEIN FLGG"/>
    <property type="match status" value="1"/>
</dbReference>
<keyword evidence="5" id="KW-0966">Cell projection</keyword>
<dbReference type="Proteomes" id="UP000005439">
    <property type="component" value="Chromosome"/>
</dbReference>
<dbReference type="STRING" id="679936.Sulac_3131"/>
<name>G8U1H2_SULAD</name>
<dbReference type="InterPro" id="IPR019776">
    <property type="entry name" value="Flagellar_basal_body_rod_CS"/>
</dbReference>
<sequence length="256" mass="25502">MFNVLGISTTGLTTESQVLGAVAANIANADTPGYASRVTTIAGTAPVAERPPGVSLANQVLAAPLSLNEGALLASDTPSFGQGVQPTQIASNVAVQGAGFFMVSTPSGIAYTRAGNFTLDAGGELVLPSGAKLYPPVVIPQGEPFSISGDGVVTVAGAQGPQVVGRIQLADIPNPTGLVALGNNLYGLSVNTGTPVVGAPGQNGLGTLVPSAVNQSGTDLAQNLVNLVQAETVYAMNAKVIAVDQTVNQATTNLQV</sequence>
<feature type="domain" description="Flagellar hook protein FlgE/F/G-like D1" evidence="4">
    <location>
        <begin position="94"/>
        <end position="155"/>
    </location>
</feature>
<dbReference type="Pfam" id="PF22692">
    <property type="entry name" value="LlgE_F_G_D1"/>
    <property type="match status" value="1"/>
</dbReference>
<dbReference type="AlphaFoldDB" id="G8U1H2"/>
<evidence type="ECO:0000256" key="1">
    <source>
        <dbReference type="ARBA" id="ARBA00009677"/>
    </source>
</evidence>
<keyword evidence="6" id="KW-1185">Reference proteome</keyword>
<evidence type="ECO:0000256" key="2">
    <source>
        <dbReference type="RuleBase" id="RU362116"/>
    </source>
</evidence>
<dbReference type="InterPro" id="IPR053967">
    <property type="entry name" value="LlgE_F_G-like_D1"/>
</dbReference>
<evidence type="ECO:0000259" key="4">
    <source>
        <dbReference type="Pfam" id="PF22692"/>
    </source>
</evidence>
<accession>G8U1H2</accession>
<dbReference type="HOGENOM" id="CLU_013687_0_1_9"/>
<keyword evidence="5" id="KW-0969">Cilium</keyword>
<dbReference type="Pfam" id="PF00460">
    <property type="entry name" value="Flg_bb_rod"/>
    <property type="match status" value="1"/>
</dbReference>
<dbReference type="InterPro" id="IPR037925">
    <property type="entry name" value="FlgE/F/G-like"/>
</dbReference>
<dbReference type="SUPFAM" id="SSF117143">
    <property type="entry name" value="Flagellar hook protein flgE"/>
    <property type="match status" value="1"/>
</dbReference>
<keyword evidence="2" id="KW-0975">Bacterial flagellum</keyword>
<dbReference type="GO" id="GO:0071978">
    <property type="term" value="P:bacterial-type flagellum-dependent swarming motility"/>
    <property type="evidence" value="ECO:0007669"/>
    <property type="project" value="TreeGrafter"/>
</dbReference>
<dbReference type="PATRIC" id="fig|679936.5.peg.3240"/>
<dbReference type="PANTHER" id="PTHR30435">
    <property type="entry name" value="FLAGELLAR PROTEIN"/>
    <property type="match status" value="1"/>
</dbReference>
<proteinExistence type="inferred from homology"/>
<dbReference type="EMBL" id="CP003179">
    <property type="protein sequence ID" value="AEW06577.1"/>
    <property type="molecule type" value="Genomic_DNA"/>
</dbReference>
<dbReference type="InterPro" id="IPR001444">
    <property type="entry name" value="Flag_bb_rod_N"/>
</dbReference>
<dbReference type="InterPro" id="IPR020013">
    <property type="entry name" value="Flagellar_FlgE/F/G"/>
</dbReference>
<dbReference type="GO" id="GO:0009425">
    <property type="term" value="C:bacterial-type flagellum basal body"/>
    <property type="evidence" value="ECO:0007669"/>
    <property type="project" value="UniProtKB-SubCell"/>
</dbReference>
<dbReference type="NCBIfam" id="TIGR03506">
    <property type="entry name" value="FlgEFG_subfam"/>
    <property type="match status" value="1"/>
</dbReference>
<comment type="subcellular location">
    <subcellularLocation>
        <location evidence="2">Bacterial flagellum basal body</location>
    </subcellularLocation>
</comment>
<reference evidence="5 6" key="2">
    <citation type="journal article" date="2012" name="Stand. Genomic Sci.">
        <title>Complete genome sequence of the moderately thermophilic mineral-sulfide-oxidizing firmicute Sulfobacillus acidophilus type strain (NAL(T)).</title>
        <authorList>
            <person name="Anderson I."/>
            <person name="Chertkov O."/>
            <person name="Chen A."/>
            <person name="Saunders E."/>
            <person name="Lapidus A."/>
            <person name="Nolan M."/>
            <person name="Lucas S."/>
            <person name="Hammon N."/>
            <person name="Deshpande S."/>
            <person name="Cheng J.F."/>
            <person name="Han C."/>
            <person name="Tapia R."/>
            <person name="Goodwin L.A."/>
            <person name="Pitluck S."/>
            <person name="Liolios K."/>
            <person name="Pagani I."/>
            <person name="Ivanova N."/>
            <person name="Mikhailova N."/>
            <person name="Pati A."/>
            <person name="Palaniappan K."/>
            <person name="Land M."/>
            <person name="Pan C."/>
            <person name="Rohde M."/>
            <person name="Pukall R."/>
            <person name="Goker M."/>
            <person name="Detter J.C."/>
            <person name="Woyke T."/>
            <person name="Bristow J."/>
            <person name="Eisen J.A."/>
            <person name="Markowitz V."/>
            <person name="Hugenholtz P."/>
            <person name="Kyrpides N.C."/>
            <person name="Klenk H.P."/>
            <person name="Mavromatis K."/>
        </authorList>
    </citation>
    <scope>NUCLEOTIDE SEQUENCE [LARGE SCALE GENOMIC DNA]</scope>
    <source>
        <strain evidence="6">ATCC 700253 / DSM 10332 / NAL</strain>
    </source>
</reference>
<keyword evidence="5" id="KW-0282">Flagellum</keyword>
<dbReference type="KEGG" id="sap:Sulac_3131"/>
<organism evidence="5 6">
    <name type="scientific">Sulfobacillus acidophilus (strain ATCC 700253 / DSM 10332 / NAL)</name>
    <dbReference type="NCBI Taxonomy" id="679936"/>
    <lineage>
        <taxon>Bacteria</taxon>
        <taxon>Bacillati</taxon>
        <taxon>Bacillota</taxon>
        <taxon>Clostridia</taxon>
        <taxon>Eubacteriales</taxon>
        <taxon>Clostridiales Family XVII. Incertae Sedis</taxon>
        <taxon>Sulfobacillus</taxon>
    </lineage>
</organism>
<dbReference type="PROSITE" id="PS00588">
    <property type="entry name" value="FLAGELLA_BB_ROD"/>
    <property type="match status" value="1"/>
</dbReference>
<protein>
    <submittedName>
        <fullName evidence="5">Flagellar hook-basal body protein</fullName>
    </submittedName>
</protein>
<reference evidence="6" key="1">
    <citation type="submission" date="2011-12" db="EMBL/GenBank/DDBJ databases">
        <title>The complete genome of chromosome of Sulfobacillus acidophilus DSM 10332.</title>
        <authorList>
            <person name="Lucas S."/>
            <person name="Han J."/>
            <person name="Lapidus A."/>
            <person name="Bruce D."/>
            <person name="Goodwin L."/>
            <person name="Pitluck S."/>
            <person name="Peters L."/>
            <person name="Kyrpides N."/>
            <person name="Mavromatis K."/>
            <person name="Ivanova N."/>
            <person name="Mikhailova N."/>
            <person name="Chertkov O."/>
            <person name="Saunders E."/>
            <person name="Detter J.C."/>
            <person name="Tapia R."/>
            <person name="Han C."/>
            <person name="Land M."/>
            <person name="Hauser L."/>
            <person name="Markowitz V."/>
            <person name="Cheng J.-F."/>
            <person name="Hugenholtz P."/>
            <person name="Woyke T."/>
            <person name="Wu D."/>
            <person name="Pukall R."/>
            <person name="Gehrich-Schroeter G."/>
            <person name="Schneider S."/>
            <person name="Klenk H.-P."/>
            <person name="Eisen J.A."/>
        </authorList>
    </citation>
    <scope>NUCLEOTIDE SEQUENCE [LARGE SCALE GENOMIC DNA]</scope>
    <source>
        <strain evidence="6">ATCC 700253 / DSM 10332 / NAL</strain>
    </source>
</reference>
<evidence type="ECO:0000313" key="6">
    <source>
        <dbReference type="Proteomes" id="UP000005439"/>
    </source>
</evidence>
<evidence type="ECO:0000313" key="5">
    <source>
        <dbReference type="EMBL" id="AEW06577.1"/>
    </source>
</evidence>
<feature type="domain" description="Flagellar basal body rod protein N-terminal" evidence="3">
    <location>
        <begin position="8"/>
        <end position="34"/>
    </location>
</feature>
<evidence type="ECO:0000259" key="3">
    <source>
        <dbReference type="Pfam" id="PF00460"/>
    </source>
</evidence>
<comment type="similarity">
    <text evidence="1 2">Belongs to the flagella basal body rod proteins family.</text>
</comment>